<name>A0ABX2R873_9THEO</name>
<organism evidence="2 3">
    <name type="scientific">Carboxydothermus ferrireducens DSM 11255</name>
    <dbReference type="NCBI Taxonomy" id="1119529"/>
    <lineage>
        <taxon>Bacteria</taxon>
        <taxon>Bacillati</taxon>
        <taxon>Bacillota</taxon>
        <taxon>Clostridia</taxon>
        <taxon>Thermoanaerobacterales</taxon>
        <taxon>Thermoanaerobacteraceae</taxon>
        <taxon>Carboxydothermus</taxon>
    </lineage>
</organism>
<evidence type="ECO:0008006" key="4">
    <source>
        <dbReference type="Google" id="ProtNLM"/>
    </source>
</evidence>
<keyword evidence="1" id="KW-1133">Transmembrane helix</keyword>
<keyword evidence="3" id="KW-1185">Reference proteome</keyword>
<feature type="transmembrane region" description="Helical" evidence="1">
    <location>
        <begin position="78"/>
        <end position="97"/>
    </location>
</feature>
<comment type="caution">
    <text evidence="2">The sequence shown here is derived from an EMBL/GenBank/DDBJ whole genome shotgun (WGS) entry which is preliminary data.</text>
</comment>
<dbReference type="RefSeq" id="WP_011343156.1">
    <property type="nucleotide sequence ID" value="NZ_ATYG01000004.1"/>
</dbReference>
<accession>A0ABX2R873</accession>
<keyword evidence="1" id="KW-0472">Membrane</keyword>
<gene>
    <name evidence="2" type="ORF">HDG70_001096</name>
</gene>
<dbReference type="EMBL" id="JACCBS010000002">
    <property type="protein sequence ID" value="NYE57381.1"/>
    <property type="molecule type" value="Genomic_DNA"/>
</dbReference>
<proteinExistence type="predicted"/>
<sequence length="107" mass="12112">MGAPISVAGQIREVILFLVAVALGLTFCGLYFLENLILKRKFRRRKKFFPYFVADILYFTAVGGLILGYFLFFSQGEVRSYGFLGIITGIVLYYFILNKNTSSKGKT</sequence>
<dbReference type="Pfam" id="PF09578">
    <property type="entry name" value="Spore_YabQ"/>
    <property type="match status" value="1"/>
</dbReference>
<feature type="transmembrane region" description="Helical" evidence="1">
    <location>
        <begin position="14"/>
        <end position="36"/>
    </location>
</feature>
<dbReference type="InterPro" id="IPR019074">
    <property type="entry name" value="YabQ"/>
</dbReference>
<dbReference type="Proteomes" id="UP000604066">
    <property type="component" value="Unassembled WGS sequence"/>
</dbReference>
<evidence type="ECO:0000313" key="3">
    <source>
        <dbReference type="Proteomes" id="UP000604066"/>
    </source>
</evidence>
<evidence type="ECO:0000256" key="1">
    <source>
        <dbReference type="SAM" id="Phobius"/>
    </source>
</evidence>
<keyword evidence="1" id="KW-0812">Transmembrane</keyword>
<feature type="transmembrane region" description="Helical" evidence="1">
    <location>
        <begin position="48"/>
        <end position="72"/>
    </location>
</feature>
<protein>
    <recommendedName>
        <fullName evidence="4">Spore cortex biosynthesis protein YabQ</fullName>
    </recommendedName>
</protein>
<reference evidence="2 3" key="1">
    <citation type="submission" date="2020-07" db="EMBL/GenBank/DDBJ databases">
        <title>Genomic Encyclopedia of Type Strains, Phase III (KMG-III): the genomes of soil and plant-associated and newly described type strains.</title>
        <authorList>
            <person name="Whitman W."/>
        </authorList>
    </citation>
    <scope>NUCLEOTIDE SEQUENCE [LARGE SCALE GENOMIC DNA]</scope>
    <source>
        <strain evidence="2 3">DSM 11255</strain>
    </source>
</reference>
<dbReference type="NCBIfam" id="TIGR02893">
    <property type="entry name" value="spore_yabQ"/>
    <property type="match status" value="1"/>
</dbReference>
<evidence type="ECO:0000313" key="2">
    <source>
        <dbReference type="EMBL" id="NYE57381.1"/>
    </source>
</evidence>